<dbReference type="InterPro" id="IPR023780">
    <property type="entry name" value="Chromo_domain"/>
</dbReference>
<evidence type="ECO:0000256" key="1">
    <source>
        <dbReference type="ARBA" id="ARBA00004123"/>
    </source>
</evidence>
<dbReference type="InterPro" id="IPR023779">
    <property type="entry name" value="Chromodomain_CS"/>
</dbReference>
<dbReference type="SUPFAM" id="SSF54160">
    <property type="entry name" value="Chromo domain-like"/>
    <property type="match status" value="2"/>
</dbReference>
<dbReference type="PROSITE" id="PS50013">
    <property type="entry name" value="CHROMO_2"/>
    <property type="match status" value="1"/>
</dbReference>
<dbReference type="GO" id="GO:0006338">
    <property type="term" value="P:chromatin remodeling"/>
    <property type="evidence" value="ECO:0007669"/>
    <property type="project" value="UniProtKB-ARBA"/>
</dbReference>
<dbReference type="Pfam" id="PF01393">
    <property type="entry name" value="Chromo_shadow"/>
    <property type="match status" value="1"/>
</dbReference>
<dbReference type="SMART" id="SM00298">
    <property type="entry name" value="CHROMO"/>
    <property type="match status" value="1"/>
</dbReference>
<evidence type="ECO:0000256" key="3">
    <source>
        <dbReference type="ARBA" id="ARBA00023242"/>
    </source>
</evidence>
<evidence type="ECO:0000313" key="7">
    <source>
        <dbReference type="Proteomes" id="UP001310594"/>
    </source>
</evidence>
<dbReference type="InterPro" id="IPR000953">
    <property type="entry name" value="Chromo/chromo_shadow_dom"/>
</dbReference>
<keyword evidence="3" id="KW-0539">Nucleus</keyword>
<dbReference type="Gene3D" id="2.40.50.40">
    <property type="match status" value="2"/>
</dbReference>
<dbReference type="EMBL" id="JAVRQU010000006">
    <property type="protein sequence ID" value="KAK5701850.1"/>
    <property type="molecule type" value="Genomic_DNA"/>
</dbReference>
<comment type="subcellular location">
    <subcellularLocation>
        <location evidence="1">Nucleus</location>
    </subcellularLocation>
</comment>
<dbReference type="InterPro" id="IPR016197">
    <property type="entry name" value="Chromo-like_dom_sf"/>
</dbReference>
<evidence type="ECO:0000256" key="4">
    <source>
        <dbReference type="SAM" id="MobiDB-lite"/>
    </source>
</evidence>
<dbReference type="PROSITE" id="PS00598">
    <property type="entry name" value="CHROMO_1"/>
    <property type="match status" value="1"/>
</dbReference>
<feature type="region of interest" description="Disordered" evidence="4">
    <location>
        <begin position="97"/>
        <end position="160"/>
    </location>
</feature>
<comment type="subunit">
    <text evidence="2">Component of the NuA4 histone acetyltransferase complex.</text>
</comment>
<gene>
    <name evidence="6" type="ORF">LTR97_004668</name>
</gene>
<evidence type="ECO:0000259" key="5">
    <source>
        <dbReference type="PROSITE" id="PS50013"/>
    </source>
</evidence>
<dbReference type="InterPro" id="IPR017984">
    <property type="entry name" value="Chromo_dom_subgr"/>
</dbReference>
<organism evidence="6 7">
    <name type="scientific">Elasticomyces elasticus</name>
    <dbReference type="NCBI Taxonomy" id="574655"/>
    <lineage>
        <taxon>Eukaryota</taxon>
        <taxon>Fungi</taxon>
        <taxon>Dikarya</taxon>
        <taxon>Ascomycota</taxon>
        <taxon>Pezizomycotina</taxon>
        <taxon>Dothideomycetes</taxon>
        <taxon>Dothideomycetidae</taxon>
        <taxon>Mycosphaerellales</taxon>
        <taxon>Teratosphaeriaceae</taxon>
        <taxon>Elasticomyces</taxon>
    </lineage>
</organism>
<reference evidence="6" key="1">
    <citation type="submission" date="2023-08" db="EMBL/GenBank/DDBJ databases">
        <title>Black Yeasts Isolated from many extreme environments.</title>
        <authorList>
            <person name="Coleine C."/>
            <person name="Stajich J.E."/>
            <person name="Selbmann L."/>
        </authorList>
    </citation>
    <scope>NUCLEOTIDE SEQUENCE</scope>
    <source>
        <strain evidence="6">CCFEE 5810</strain>
    </source>
</reference>
<dbReference type="Pfam" id="PF00385">
    <property type="entry name" value="Chromo"/>
    <property type="match status" value="1"/>
</dbReference>
<dbReference type="PANTHER" id="PTHR22812">
    <property type="entry name" value="CHROMOBOX PROTEIN"/>
    <property type="match status" value="1"/>
</dbReference>
<evidence type="ECO:0000256" key="2">
    <source>
        <dbReference type="ARBA" id="ARBA00011353"/>
    </source>
</evidence>
<accession>A0AAN7WAZ6</accession>
<feature type="compositionally biased region" description="Basic and acidic residues" evidence="4">
    <location>
        <begin position="150"/>
        <end position="160"/>
    </location>
</feature>
<feature type="compositionally biased region" description="Acidic residues" evidence="4">
    <location>
        <begin position="29"/>
        <end position="45"/>
    </location>
</feature>
<dbReference type="InterPro" id="IPR051219">
    <property type="entry name" value="Heterochromatin_chromo-domain"/>
</dbReference>
<dbReference type="InterPro" id="IPR008251">
    <property type="entry name" value="Chromo_shadow_dom"/>
</dbReference>
<dbReference type="Proteomes" id="UP001310594">
    <property type="component" value="Unassembled WGS sequence"/>
</dbReference>
<protein>
    <recommendedName>
        <fullName evidence="5">Chromo domain-containing protein</fullName>
    </recommendedName>
</protein>
<feature type="region of interest" description="Disordered" evidence="4">
    <location>
        <begin position="22"/>
        <end position="47"/>
    </location>
</feature>
<dbReference type="GO" id="GO:0005634">
    <property type="term" value="C:nucleus"/>
    <property type="evidence" value="ECO:0007669"/>
    <property type="project" value="UniProtKB-SubCell"/>
</dbReference>
<evidence type="ECO:0000313" key="6">
    <source>
        <dbReference type="EMBL" id="KAK5701850.1"/>
    </source>
</evidence>
<feature type="domain" description="Chromo" evidence="5">
    <location>
        <begin position="47"/>
        <end position="108"/>
    </location>
</feature>
<name>A0AAN7WAZ6_9PEZI</name>
<dbReference type="PRINTS" id="PR00504">
    <property type="entry name" value="CHROMODOMAIN"/>
</dbReference>
<dbReference type="AlphaFoldDB" id="A0AAN7WAZ6"/>
<dbReference type="CDD" id="cd00024">
    <property type="entry name" value="CD_CSD"/>
    <property type="match status" value="1"/>
</dbReference>
<dbReference type="GO" id="GO:0000792">
    <property type="term" value="C:heterochromatin"/>
    <property type="evidence" value="ECO:0007669"/>
    <property type="project" value="UniProtKB-ARBA"/>
</dbReference>
<comment type="caution">
    <text evidence="6">The sequence shown here is derived from an EMBL/GenBank/DDBJ whole genome shotgun (WGS) entry which is preliminary data.</text>
</comment>
<sequence>MPPISEDGSDDIDIPDAIPAKAAKMVADAEPEAEAEEEDEEEGEDEYRVEKILSHDFDKKGNVIYQIKWLGYENDEDLTWEPIENLDGAKEILRLYHKKIGGPPEPKSTKKGKGKRGASDAFATDSPAPTSSKKKGRKSNGAAATESEEPAQKTRELPVGSWDDHVLRVTSIIEEVAPVKGTGKGTRETKELIGLLEWKDKEVSKTSHKMKVLRQKVPQRLLDYYELHLVFTPDDLKNKEDVKAE</sequence>
<proteinExistence type="predicted"/>